<dbReference type="EMBL" id="BX284606">
    <property type="protein sequence ID" value="CCD69099.1"/>
    <property type="molecule type" value="Genomic_DNA"/>
</dbReference>
<dbReference type="OMA" id="PPHRMIN"/>
<feature type="transmembrane region" description="Helical" evidence="1">
    <location>
        <begin position="6"/>
        <end position="28"/>
    </location>
</feature>
<evidence type="ECO:0000313" key="4">
    <source>
        <dbReference type="WormBase" id="F09F9.3"/>
    </source>
</evidence>
<dbReference type="AlphaFoldDB" id="Q19283"/>
<dbReference type="GeneID" id="184264"/>
<evidence type="ECO:0000313" key="2">
    <source>
        <dbReference type="EMBL" id="CCD69099.1"/>
    </source>
</evidence>
<keyword evidence="1" id="KW-0472">Membrane</keyword>
<dbReference type="OrthoDB" id="5865021at2759"/>
<reference evidence="2 3" key="1">
    <citation type="journal article" date="1998" name="Science">
        <title>Genome sequence of the nematode C. elegans: a platform for investigating biology.</title>
        <authorList>
            <consortium name="The C. elegans sequencing consortium"/>
            <person name="Sulson J.E."/>
            <person name="Waterston R."/>
        </authorList>
    </citation>
    <scope>NUCLEOTIDE SEQUENCE [LARGE SCALE GENOMIC DNA]</scope>
    <source>
        <strain evidence="2 3">Bristol N2</strain>
    </source>
</reference>
<dbReference type="eggNOG" id="ENOG502TIB6">
    <property type="taxonomic scope" value="Eukaryota"/>
</dbReference>
<accession>Q19283</accession>
<dbReference type="PaxDb" id="6239-F09F9.3"/>
<dbReference type="InParanoid" id="Q19283"/>
<dbReference type="Bgee" id="WBGene00017308">
    <property type="expression patterns" value="Expressed in pharyngeal muscle cell (C elegans) and 3 other cell types or tissues"/>
</dbReference>
<evidence type="ECO:0000313" key="3">
    <source>
        <dbReference type="Proteomes" id="UP000001940"/>
    </source>
</evidence>
<sequence length="119" mass="13264">MLSNNFSSALFVIIAMFLFNFISGVPIIMSNPHETPHLVTEKISKSWTDERLCVLKMGSACPQGFTEDQLKLSVQTDVNPKDYGHNGEQLIRMGQAGETSLTRNVYDALYTLTITTCCK</sequence>
<dbReference type="CTD" id="184264"/>
<dbReference type="FunCoup" id="Q19283">
    <property type="interactions" value="314"/>
</dbReference>
<organism evidence="2 3">
    <name type="scientific">Caenorhabditis elegans</name>
    <dbReference type="NCBI Taxonomy" id="6239"/>
    <lineage>
        <taxon>Eukaryota</taxon>
        <taxon>Metazoa</taxon>
        <taxon>Ecdysozoa</taxon>
        <taxon>Nematoda</taxon>
        <taxon>Chromadorea</taxon>
        <taxon>Rhabditida</taxon>
        <taxon>Rhabditina</taxon>
        <taxon>Rhabditomorpha</taxon>
        <taxon>Rhabditoidea</taxon>
        <taxon>Rhabditidae</taxon>
        <taxon>Peloderinae</taxon>
        <taxon>Caenorhabditis</taxon>
    </lineage>
</organism>
<proteinExistence type="predicted"/>
<dbReference type="STRING" id="6239.F09F9.3.1"/>
<evidence type="ECO:0000256" key="1">
    <source>
        <dbReference type="SAM" id="Phobius"/>
    </source>
</evidence>
<dbReference type="UCSC" id="F09F9.3">
    <property type="organism name" value="c. elegans"/>
</dbReference>
<dbReference type="RefSeq" id="NP_508700.1">
    <property type="nucleotide sequence ID" value="NM_076299.1"/>
</dbReference>
<dbReference type="AGR" id="WB:WBGene00017308"/>
<keyword evidence="1" id="KW-0812">Transmembrane</keyword>
<dbReference type="PIR" id="T29246">
    <property type="entry name" value="T29246"/>
</dbReference>
<dbReference type="WormBase" id="F09F9.3">
    <property type="protein sequence ID" value="CE04348"/>
    <property type="gene ID" value="WBGene00017308"/>
</dbReference>
<dbReference type="HOGENOM" id="CLU_2111088_0_0_1"/>
<keyword evidence="1" id="KW-1133">Transmembrane helix</keyword>
<name>Q19283_CAEEL</name>
<gene>
    <name evidence="2" type="ORF">CELE_F09F9.3</name>
    <name evidence="2 4" type="ORF">F09F9.3</name>
</gene>
<dbReference type="KEGG" id="cel:CELE_F09F9.3"/>
<protein>
    <submittedName>
        <fullName evidence="2">Uncharacterized protein</fullName>
    </submittedName>
</protein>
<keyword evidence="3" id="KW-1185">Reference proteome</keyword>
<dbReference type="Proteomes" id="UP000001940">
    <property type="component" value="Chromosome X"/>
</dbReference>